<evidence type="ECO:0000313" key="4">
    <source>
        <dbReference type="Proteomes" id="UP001319861"/>
    </source>
</evidence>
<gene>
    <name evidence="3" type="ORF">SCMU_37220</name>
</gene>
<evidence type="ECO:0000256" key="1">
    <source>
        <dbReference type="SAM" id="MobiDB-lite"/>
    </source>
</evidence>
<dbReference type="Proteomes" id="UP001319861">
    <property type="component" value="Chromosome"/>
</dbReference>
<dbReference type="EMBL" id="AP024525">
    <property type="protein sequence ID" value="BCT77880.1"/>
    <property type="molecule type" value="Genomic_DNA"/>
</dbReference>
<keyword evidence="2" id="KW-0812">Transmembrane</keyword>
<feature type="region of interest" description="Disordered" evidence="1">
    <location>
        <begin position="120"/>
        <end position="193"/>
    </location>
</feature>
<sequence length="193" mass="19466">MPSSSGGWIWTLGTCDRTMGSVQIDPTQPGGRALTALTAGELCRHACWAVLVMALVAGLLGMHVLGGHGTAHSMLQMVHQIPAQTAAHQTAFPETAPHQTAARAAVARGAVVHVHDGAPAASDVECGPTQPTVPAGASAHCTPAPGAVPPAPPSVLDLARSDALPHPPAASTPDGVRPRAPAPDLSQLSISRT</sequence>
<keyword evidence="2" id="KW-1133">Transmembrane helix</keyword>
<evidence type="ECO:0000256" key="2">
    <source>
        <dbReference type="SAM" id="Phobius"/>
    </source>
</evidence>
<keyword evidence="2" id="KW-0472">Membrane</keyword>
<organism evidence="3 4">
    <name type="scientific">Sinomonas cyclohexanicum</name>
    <name type="common">Corynebacterium cyclohexanicum</name>
    <dbReference type="NCBI Taxonomy" id="322009"/>
    <lineage>
        <taxon>Bacteria</taxon>
        <taxon>Bacillati</taxon>
        <taxon>Actinomycetota</taxon>
        <taxon>Actinomycetes</taxon>
        <taxon>Micrococcales</taxon>
        <taxon>Micrococcaceae</taxon>
        <taxon>Sinomonas</taxon>
    </lineage>
</organism>
<protein>
    <submittedName>
        <fullName evidence="3">Uncharacterized protein</fullName>
    </submittedName>
</protein>
<evidence type="ECO:0000313" key="3">
    <source>
        <dbReference type="EMBL" id="BCT77880.1"/>
    </source>
</evidence>
<accession>A0ABN6FM20</accession>
<keyword evidence="4" id="KW-1185">Reference proteome</keyword>
<proteinExistence type="predicted"/>
<reference evidence="3 4" key="1">
    <citation type="journal article" date="2021" name="J. Biosci. Bioeng.">
        <title>Identification and characterization of a chc gene cluster responsible for the aromatization pathway of cyclohexanecarboxylate degradation in Sinomonas cyclohexanicum ATCC 51369.</title>
        <authorList>
            <person name="Yamamoto T."/>
            <person name="Hasegawa Y."/>
            <person name="Lau P.C.K."/>
            <person name="Iwaki H."/>
        </authorList>
    </citation>
    <scope>NUCLEOTIDE SEQUENCE [LARGE SCALE GENOMIC DNA]</scope>
    <source>
        <strain evidence="3 4">ATCC 51369</strain>
    </source>
</reference>
<name>A0ABN6FM20_SINCY</name>
<feature type="transmembrane region" description="Helical" evidence="2">
    <location>
        <begin position="48"/>
        <end position="67"/>
    </location>
</feature>